<dbReference type="HAMAP" id="MF_00199">
    <property type="entry name" value="ApaH"/>
    <property type="match status" value="1"/>
</dbReference>
<comment type="similarity">
    <text evidence="2 5">Belongs to the Ap4A hydrolase family.</text>
</comment>
<feature type="domain" description="Calcineurin-like phosphoesterase" evidence="6">
    <location>
        <begin position="2"/>
        <end position="153"/>
    </location>
</feature>
<dbReference type="NCBIfam" id="NF001204">
    <property type="entry name" value="PRK00166.1"/>
    <property type="match status" value="1"/>
</dbReference>
<keyword evidence="8" id="KW-1185">Reference proteome</keyword>
<dbReference type="PIRSF" id="PIRSF000903">
    <property type="entry name" value="B5n-ttraPtase_sm"/>
    <property type="match status" value="1"/>
</dbReference>
<dbReference type="PANTHER" id="PTHR40942">
    <property type="match status" value="1"/>
</dbReference>
<reference evidence="7 8" key="1">
    <citation type="submission" date="2022-07" db="EMBL/GenBank/DDBJ databases">
        <title>Photobacterium pectinilyticum sp. nov., a marine bacterium isolated from surface seawater of Qingdao offshore.</title>
        <authorList>
            <person name="Wang X."/>
        </authorList>
    </citation>
    <scope>NUCLEOTIDE SEQUENCE [LARGE SCALE GENOMIC DNA]</scope>
    <source>
        <strain evidence="7 8">ZSDE20</strain>
    </source>
</reference>
<evidence type="ECO:0000313" key="7">
    <source>
        <dbReference type="EMBL" id="MCQ1058996.1"/>
    </source>
</evidence>
<dbReference type="Proteomes" id="UP001524460">
    <property type="component" value="Unassembled WGS sequence"/>
</dbReference>
<evidence type="ECO:0000256" key="4">
    <source>
        <dbReference type="ARBA" id="ARBA00049417"/>
    </source>
</evidence>
<evidence type="ECO:0000259" key="6">
    <source>
        <dbReference type="Pfam" id="PF00149"/>
    </source>
</evidence>
<dbReference type="InterPro" id="IPR004617">
    <property type="entry name" value="ApaH"/>
</dbReference>
<proteinExistence type="inferred from homology"/>
<evidence type="ECO:0000256" key="3">
    <source>
        <dbReference type="ARBA" id="ARBA00022801"/>
    </source>
</evidence>
<evidence type="ECO:0000313" key="8">
    <source>
        <dbReference type="Proteomes" id="UP001524460"/>
    </source>
</evidence>
<comment type="caution">
    <text evidence="7">The sequence shown here is derived from an EMBL/GenBank/DDBJ whole genome shotgun (WGS) entry which is preliminary data.</text>
</comment>
<name>A0ABT1N2N0_9GAMM</name>
<sequence length="272" mass="30898">MSTYLVGDIQGCLDDLRQLLDTAGFDPQHDELWLTGDLVARGPLSLETLRFVKSLGKQATTVLGNHDLHLLAVAEGIAKSKIKDKLQPIFDAPDRDELLHWLRQQPLLAEHPTLPFVMTHAGIPAHWSLKQAQKQAREVEQVLQGDNHLWLLKNMYGNGPDRWSSDLQGIERYRYTINVFTRMRFCYPDGRLDMACKVSPKEAASNQLVPWFTLPRPELGKKMIFGHWAALMGYEDDQVIGLDTGCVWGNSMTLLRWEDGARFEQACPVHAR</sequence>
<dbReference type="SUPFAM" id="SSF56300">
    <property type="entry name" value="Metallo-dependent phosphatases"/>
    <property type="match status" value="1"/>
</dbReference>
<dbReference type="GO" id="GO:0008803">
    <property type="term" value="F:bis(5'-nucleosyl)-tetraphosphatase (symmetrical) activity"/>
    <property type="evidence" value="ECO:0007669"/>
    <property type="project" value="UniProtKB-EC"/>
</dbReference>
<dbReference type="EMBL" id="JANEYT010000028">
    <property type="protein sequence ID" value="MCQ1058996.1"/>
    <property type="molecule type" value="Genomic_DNA"/>
</dbReference>
<dbReference type="PANTHER" id="PTHR40942:SF4">
    <property type="entry name" value="CYTOCHROME C5"/>
    <property type="match status" value="1"/>
</dbReference>
<protein>
    <recommendedName>
        <fullName evidence="5">Bis(5'-nucleosyl)-tetraphosphatase, symmetrical</fullName>
        <ecNumber evidence="5">3.6.1.41</ecNumber>
    </recommendedName>
    <alternativeName>
        <fullName evidence="5">Ap4A hydrolase</fullName>
    </alternativeName>
    <alternativeName>
        <fullName evidence="5">Diadenosine 5',5'''-P1,P4-tetraphosphate pyrophosphohydrolase</fullName>
    </alternativeName>
    <alternativeName>
        <fullName evidence="5">Diadenosine tetraphosphatase</fullName>
    </alternativeName>
</protein>
<dbReference type="RefSeq" id="WP_255043023.1">
    <property type="nucleotide sequence ID" value="NZ_JANEYT010000028.1"/>
</dbReference>
<keyword evidence="3 5" id="KW-0378">Hydrolase</keyword>
<dbReference type="NCBIfam" id="TIGR00668">
    <property type="entry name" value="apaH"/>
    <property type="match status" value="1"/>
</dbReference>
<evidence type="ECO:0000256" key="1">
    <source>
        <dbReference type="ARBA" id="ARBA00003413"/>
    </source>
</evidence>
<organism evidence="7 8">
    <name type="scientific">Photobacterium pectinilyticum</name>
    <dbReference type="NCBI Taxonomy" id="2906793"/>
    <lineage>
        <taxon>Bacteria</taxon>
        <taxon>Pseudomonadati</taxon>
        <taxon>Pseudomonadota</taxon>
        <taxon>Gammaproteobacteria</taxon>
        <taxon>Vibrionales</taxon>
        <taxon>Vibrionaceae</taxon>
        <taxon>Photobacterium</taxon>
    </lineage>
</organism>
<comment type="function">
    <text evidence="1 5">Hydrolyzes diadenosine 5',5'''-P1,P4-tetraphosphate to yield ADP.</text>
</comment>
<dbReference type="Pfam" id="PF00149">
    <property type="entry name" value="Metallophos"/>
    <property type="match status" value="1"/>
</dbReference>
<dbReference type="InterPro" id="IPR004843">
    <property type="entry name" value="Calcineurin-like_PHP"/>
</dbReference>
<evidence type="ECO:0000256" key="2">
    <source>
        <dbReference type="ARBA" id="ARBA00005419"/>
    </source>
</evidence>
<dbReference type="EC" id="3.6.1.41" evidence="5"/>
<dbReference type="InterPro" id="IPR029052">
    <property type="entry name" value="Metallo-depent_PP-like"/>
</dbReference>
<gene>
    <name evidence="5" type="primary">apaH</name>
    <name evidence="7" type="ORF">NHN17_13120</name>
</gene>
<dbReference type="Gene3D" id="3.60.21.10">
    <property type="match status" value="1"/>
</dbReference>
<accession>A0ABT1N2N0</accession>
<evidence type="ECO:0000256" key="5">
    <source>
        <dbReference type="HAMAP-Rule" id="MF_00199"/>
    </source>
</evidence>
<dbReference type="CDD" id="cd07422">
    <property type="entry name" value="MPP_ApaH"/>
    <property type="match status" value="1"/>
</dbReference>
<comment type="catalytic activity">
    <reaction evidence="4 5">
        <text>P(1),P(4)-bis(5'-adenosyl) tetraphosphate + H2O = 2 ADP + 2 H(+)</text>
        <dbReference type="Rhea" id="RHEA:24252"/>
        <dbReference type="ChEBI" id="CHEBI:15377"/>
        <dbReference type="ChEBI" id="CHEBI:15378"/>
        <dbReference type="ChEBI" id="CHEBI:58141"/>
        <dbReference type="ChEBI" id="CHEBI:456216"/>
        <dbReference type="EC" id="3.6.1.41"/>
    </reaction>
</comment>